<dbReference type="GO" id="GO:0008409">
    <property type="term" value="F:5'-3' exonuclease activity"/>
    <property type="evidence" value="ECO:0007669"/>
    <property type="project" value="InterPro"/>
</dbReference>
<reference evidence="4" key="1">
    <citation type="submission" date="2020-05" db="EMBL/GenBank/DDBJ databases">
        <authorList>
            <person name="Chiriac C."/>
            <person name="Salcher M."/>
            <person name="Ghai R."/>
            <person name="Kavagutti S V."/>
        </authorList>
    </citation>
    <scope>NUCLEOTIDE SEQUENCE</scope>
</reference>
<dbReference type="GO" id="GO:0017108">
    <property type="term" value="F:5'-flap endonuclease activity"/>
    <property type="evidence" value="ECO:0007669"/>
    <property type="project" value="InterPro"/>
</dbReference>
<dbReference type="EMBL" id="LR797443">
    <property type="protein sequence ID" value="CAB4217467.1"/>
    <property type="molecule type" value="Genomic_DNA"/>
</dbReference>
<keyword evidence="2" id="KW-0378">Hydrolase</keyword>
<dbReference type="SUPFAM" id="SSF88723">
    <property type="entry name" value="PIN domain-like"/>
    <property type="match status" value="1"/>
</dbReference>
<evidence type="ECO:0000256" key="1">
    <source>
        <dbReference type="ARBA" id="ARBA00022722"/>
    </source>
</evidence>
<evidence type="ECO:0000313" key="4">
    <source>
        <dbReference type="EMBL" id="CAB4217467.1"/>
    </source>
</evidence>
<dbReference type="InterPro" id="IPR036279">
    <property type="entry name" value="5-3_exonuclease_C_sf"/>
</dbReference>
<dbReference type="Gene3D" id="1.10.150.20">
    <property type="entry name" value="5' to 3' exonuclease, C-terminal subdomain"/>
    <property type="match status" value="1"/>
</dbReference>
<dbReference type="PANTHER" id="PTHR42646">
    <property type="entry name" value="FLAP ENDONUCLEASE XNI"/>
    <property type="match status" value="1"/>
</dbReference>
<dbReference type="SUPFAM" id="SSF47807">
    <property type="entry name" value="5' to 3' exonuclease, C-terminal subdomain"/>
    <property type="match status" value="1"/>
</dbReference>
<name>A0A6J5SSS1_9CAUD</name>
<evidence type="ECO:0000259" key="3">
    <source>
        <dbReference type="SMART" id="SM00475"/>
    </source>
</evidence>
<dbReference type="Pfam" id="PF02739">
    <property type="entry name" value="5_3_exonuc_N"/>
    <property type="match status" value="1"/>
</dbReference>
<dbReference type="InterPro" id="IPR020046">
    <property type="entry name" value="5-3_exonucl_a-hlix_arch_N"/>
</dbReference>
<sequence length="238" mass="27037">MLALIDGDLVAYRCAASAENDEVDIACLRAGKLMEEILADVGADSHRAFLTHSSSNFRKTIDPQYKANRKDVVRPRHLPAVQEFLVTYFKAEWCNGYEADDGLTMEQCECGTVICSLDKDLLQCPGLHYNFVKKEFKEVSELSGIQTFYKSLIIGDRSDNITGIVGLGPVKASKIIDPLSSEQEMFNTVRSLYSNDTRFETNGKLMWLWRFPNDIWTNLAVLKGEYEDYTREIYTENT</sequence>
<keyword evidence="1" id="KW-0540">Nuclease</keyword>
<protein>
    <submittedName>
        <fullName evidence="4">5'-3' exonuclease</fullName>
    </submittedName>
</protein>
<organism evidence="4">
    <name type="scientific">uncultured Caudovirales phage</name>
    <dbReference type="NCBI Taxonomy" id="2100421"/>
    <lineage>
        <taxon>Viruses</taxon>
        <taxon>Duplodnaviria</taxon>
        <taxon>Heunggongvirae</taxon>
        <taxon>Uroviricota</taxon>
        <taxon>Caudoviricetes</taxon>
        <taxon>Peduoviridae</taxon>
        <taxon>Maltschvirus</taxon>
        <taxon>Maltschvirus maltsch</taxon>
    </lineage>
</organism>
<dbReference type="InterPro" id="IPR038969">
    <property type="entry name" value="FEN"/>
</dbReference>
<evidence type="ECO:0000256" key="2">
    <source>
        <dbReference type="ARBA" id="ARBA00022801"/>
    </source>
</evidence>
<dbReference type="GO" id="GO:0003677">
    <property type="term" value="F:DNA binding"/>
    <property type="evidence" value="ECO:0007669"/>
    <property type="project" value="InterPro"/>
</dbReference>
<keyword evidence="4" id="KW-0269">Exonuclease</keyword>
<dbReference type="InterPro" id="IPR029060">
    <property type="entry name" value="PIN-like_dom_sf"/>
</dbReference>
<dbReference type="Gene3D" id="3.40.50.1010">
    <property type="entry name" value="5'-nuclease"/>
    <property type="match status" value="1"/>
</dbReference>
<dbReference type="InterPro" id="IPR002421">
    <property type="entry name" value="5-3_exonuclease"/>
</dbReference>
<feature type="domain" description="5'-3' exonuclease" evidence="3">
    <location>
        <begin position="2"/>
        <end position="232"/>
    </location>
</feature>
<gene>
    <name evidence="4" type="ORF">UFOVP1590_50</name>
</gene>
<proteinExistence type="predicted"/>
<dbReference type="GO" id="GO:0033567">
    <property type="term" value="P:DNA replication, Okazaki fragment processing"/>
    <property type="evidence" value="ECO:0007669"/>
    <property type="project" value="InterPro"/>
</dbReference>
<accession>A0A6J5SSS1</accession>
<dbReference type="PANTHER" id="PTHR42646:SF2">
    <property type="entry name" value="5'-3' EXONUCLEASE FAMILY PROTEIN"/>
    <property type="match status" value="1"/>
</dbReference>
<dbReference type="SMART" id="SM00475">
    <property type="entry name" value="53EXOc"/>
    <property type="match status" value="1"/>
</dbReference>